<gene>
    <name evidence="2" type="ORF">NLX89_16570</name>
</gene>
<evidence type="ECO:0000313" key="3">
    <source>
        <dbReference type="Proteomes" id="UP001252207"/>
    </source>
</evidence>
<feature type="transmembrane region" description="Helical" evidence="1">
    <location>
        <begin position="41"/>
        <end position="61"/>
    </location>
</feature>
<dbReference type="GeneID" id="89491389"/>
<accession>A0ABU2J1M1</accession>
<evidence type="ECO:0000313" key="2">
    <source>
        <dbReference type="EMBL" id="MDT0134947.1"/>
    </source>
</evidence>
<keyword evidence="1" id="KW-0812">Transmembrane</keyword>
<proteinExistence type="predicted"/>
<dbReference type="RefSeq" id="WP_102137887.1">
    <property type="nucleotide sequence ID" value="NZ_CP031123.2"/>
</dbReference>
<name>A0ABU2J1M1_9GAMM</name>
<organism evidence="2 3">
    <name type="scientific">Providencia huaxiensis</name>
    <dbReference type="NCBI Taxonomy" id="2027290"/>
    <lineage>
        <taxon>Bacteria</taxon>
        <taxon>Pseudomonadati</taxon>
        <taxon>Pseudomonadota</taxon>
        <taxon>Gammaproteobacteria</taxon>
        <taxon>Enterobacterales</taxon>
        <taxon>Morganellaceae</taxon>
        <taxon>Providencia</taxon>
    </lineage>
</organism>
<keyword evidence="3" id="KW-1185">Reference proteome</keyword>
<comment type="caution">
    <text evidence="2">The sequence shown here is derived from an EMBL/GenBank/DDBJ whole genome shotgun (WGS) entry which is preliminary data.</text>
</comment>
<reference evidence="2 3" key="1">
    <citation type="submission" date="2022-06" db="EMBL/GenBank/DDBJ databases">
        <title>Chromosome and plasmid sequencings of Enterobacteriales species co-exiting double carbapenemases.</title>
        <authorList>
            <person name="Fu Y."/>
        </authorList>
    </citation>
    <scope>NUCLEOTIDE SEQUENCE [LARGE SCALE GENOMIC DNA]</scope>
    <source>
        <strain evidence="2 3">21030615019</strain>
    </source>
</reference>
<keyword evidence="1" id="KW-1133">Transmembrane helix</keyword>
<dbReference type="EMBL" id="JANAVW010000001">
    <property type="protein sequence ID" value="MDT0134947.1"/>
    <property type="molecule type" value="Genomic_DNA"/>
</dbReference>
<dbReference type="Proteomes" id="UP001252207">
    <property type="component" value="Unassembled WGS sequence"/>
</dbReference>
<evidence type="ECO:0000256" key="1">
    <source>
        <dbReference type="SAM" id="Phobius"/>
    </source>
</evidence>
<sequence>MSLAIIILLIILVPAIPFFCLLKKRKWKFWLDESSLHVQPLFWFLVFLPLIISGIAWVLVAQDYELDVSTRGYSRLMENAKFPFLILALSPILGAFVTSAHRSFQTDIQIKTTKKQIELTEEKNQIDIYFSKRKFALEQLGLFETKYKEKIFQPNVIIDNFFKMEGEYSFAINDEYLYFFNSSLKKCKELTLAICNLSYEEEKSHEKQFLEQKIKQKSLSFNELIVKNYLYFGSVKIKLKETSKSKVNFILKFDDEIFISDINSVINEYNIKTKKEKLTKKEVLSFIYVSEQHRVLCEYMDFIDNIKILISILSMIMPEIKNKFCDFDIPDADTKINILGDKMRDIFGDKLAAENQNPPE</sequence>
<feature type="transmembrane region" description="Helical" evidence="1">
    <location>
        <begin position="82"/>
        <end position="101"/>
    </location>
</feature>
<keyword evidence="1" id="KW-0472">Membrane</keyword>
<protein>
    <submittedName>
        <fullName evidence="2">Uncharacterized protein</fullName>
    </submittedName>
</protein>